<keyword evidence="8 10" id="KW-0472">Membrane</keyword>
<evidence type="ECO:0000256" key="9">
    <source>
        <dbReference type="NCBIfam" id="TIGR03937"/>
    </source>
</evidence>
<keyword evidence="5 10" id="KW-0808">Transferase</keyword>
<keyword evidence="7 10" id="KW-1133">Transmembrane helix</keyword>
<protein>
    <recommendedName>
        <fullName evidence="9 10">Poly-beta-1,6-N-acetyl-D-glucosamine synthase</fullName>
        <shortName evidence="10">Poly-beta-1,6-GlcNAc synthase</shortName>
        <ecNumber evidence="10">2.4.1.-</ecNumber>
    </recommendedName>
</protein>
<evidence type="ECO:0000256" key="10">
    <source>
        <dbReference type="RuleBase" id="RU364028"/>
    </source>
</evidence>
<dbReference type="EMBL" id="VTEZ01000006">
    <property type="protein sequence ID" value="TYS83126.1"/>
    <property type="molecule type" value="Genomic_DNA"/>
</dbReference>
<evidence type="ECO:0000313" key="11">
    <source>
        <dbReference type="EMBL" id="TYS83126.1"/>
    </source>
</evidence>
<proteinExistence type="inferred from homology"/>
<keyword evidence="3 10" id="KW-1003">Cell membrane</keyword>
<evidence type="ECO:0000256" key="3">
    <source>
        <dbReference type="ARBA" id="ARBA00022475"/>
    </source>
</evidence>
<dbReference type="NCBIfam" id="TIGR03937">
    <property type="entry name" value="PgaC_IcaA"/>
    <property type="match status" value="1"/>
</dbReference>
<feature type="transmembrane region" description="Helical" evidence="10">
    <location>
        <begin position="359"/>
        <end position="381"/>
    </location>
</feature>
<feature type="transmembrane region" description="Helical" evidence="10">
    <location>
        <begin position="6"/>
        <end position="29"/>
    </location>
</feature>
<dbReference type="Gene3D" id="3.90.550.10">
    <property type="entry name" value="Spore Coat Polysaccharide Biosynthesis Protein SpsA, Chain A"/>
    <property type="match status" value="1"/>
</dbReference>
<evidence type="ECO:0000256" key="8">
    <source>
        <dbReference type="ARBA" id="ARBA00023136"/>
    </source>
</evidence>
<dbReference type="InterPro" id="IPR029044">
    <property type="entry name" value="Nucleotide-diphossugar_trans"/>
</dbReference>
<dbReference type="PANTHER" id="PTHR43630">
    <property type="entry name" value="POLY-BETA-1,6-N-ACETYL-D-GLUCOSAMINE SYNTHASE"/>
    <property type="match status" value="1"/>
</dbReference>
<comment type="caution">
    <text evidence="11">The sequence shown here is derived from an EMBL/GenBank/DDBJ whole genome shotgun (WGS) entry which is preliminary data.</text>
</comment>
<dbReference type="SUPFAM" id="SSF53448">
    <property type="entry name" value="Nucleotide-diphospho-sugar transferases"/>
    <property type="match status" value="1"/>
</dbReference>
<evidence type="ECO:0000256" key="7">
    <source>
        <dbReference type="ARBA" id="ARBA00022989"/>
    </source>
</evidence>
<dbReference type="GO" id="GO:0043708">
    <property type="term" value="P:cell adhesion involved in biofilm formation"/>
    <property type="evidence" value="ECO:0007669"/>
    <property type="project" value="InterPro"/>
</dbReference>
<dbReference type="OrthoDB" id="9766299at2"/>
<organism evidence="11 12">
    <name type="scientific">Rossellomorea aquimaris</name>
    <dbReference type="NCBI Taxonomy" id="189382"/>
    <lineage>
        <taxon>Bacteria</taxon>
        <taxon>Bacillati</taxon>
        <taxon>Bacillota</taxon>
        <taxon>Bacilli</taxon>
        <taxon>Bacillales</taxon>
        <taxon>Bacillaceae</taxon>
        <taxon>Rossellomorea</taxon>
    </lineage>
</organism>
<sequence length="407" mass="47602">MIHSVGNFLFIYPLFMSLVWIISGLLFYIRRESKPMDIQDNLEELPFVSILLPCYNEEAHIEKTVKELNNINYKHYEIIVINDGSTDGTQDILSVLTRSIDRLKVINIIENKGKANALYYGTIAAKGEIVVTMDSDAMLDKNALLYMIPHFTTPRNSERVGAVTGNPRVRNRQSLLGKIQVVEYSSIIGLIKRSQRILGKMMTVSGVFVAFRKKALLDVNFWDKDLITDDIGITWKLQERFWDVRYEPRALCWMLVPETLKGLLNQRVRWAQGGMEVLIRHRSIFKDFRQRRLYPVYIEQTLSILWSISWMFYLIYLVLFGFSPSMLFYGAYIAFISLIQLMVALFIDRQYEEKLLQYVWWAGWYPMVYWMVSIFALVPAIPKAFRILTSKKSEYAIWESPDRGKQT</sequence>
<dbReference type="PANTHER" id="PTHR43630:SF1">
    <property type="entry name" value="POLY-BETA-1,6-N-ACETYL-D-GLUCOSAMINE SYNTHASE"/>
    <property type="match status" value="1"/>
</dbReference>
<dbReference type="GO" id="GO:0008375">
    <property type="term" value="F:acetylglucosaminyltransferase activity"/>
    <property type="evidence" value="ECO:0007669"/>
    <property type="project" value="UniProtKB-UniRule"/>
</dbReference>
<dbReference type="GO" id="GO:0005886">
    <property type="term" value="C:plasma membrane"/>
    <property type="evidence" value="ECO:0007669"/>
    <property type="project" value="UniProtKB-SubCell"/>
</dbReference>
<dbReference type="InterPro" id="IPR023853">
    <property type="entry name" value="PGA_PgaC/IcaA"/>
</dbReference>
<evidence type="ECO:0000256" key="2">
    <source>
        <dbReference type="ARBA" id="ARBA00006739"/>
    </source>
</evidence>
<keyword evidence="4 10" id="KW-0328">Glycosyltransferase</keyword>
<dbReference type="AlphaFoldDB" id="A0A5D4U703"/>
<evidence type="ECO:0000256" key="1">
    <source>
        <dbReference type="ARBA" id="ARBA00004651"/>
    </source>
</evidence>
<dbReference type="CDD" id="cd06423">
    <property type="entry name" value="CESA_like"/>
    <property type="match status" value="1"/>
</dbReference>
<accession>A0A5D4U703</accession>
<dbReference type="EC" id="2.4.1.-" evidence="10"/>
<evidence type="ECO:0000313" key="12">
    <source>
        <dbReference type="Proteomes" id="UP000324269"/>
    </source>
</evidence>
<dbReference type="Pfam" id="PF13641">
    <property type="entry name" value="Glyco_tranf_2_3"/>
    <property type="match status" value="1"/>
</dbReference>
<feature type="transmembrane region" description="Helical" evidence="10">
    <location>
        <begin position="326"/>
        <end position="347"/>
    </location>
</feature>
<gene>
    <name evidence="11" type="primary">pgaC</name>
    <name evidence="11" type="ORF">FZC85_18465</name>
</gene>
<evidence type="ECO:0000256" key="4">
    <source>
        <dbReference type="ARBA" id="ARBA00022676"/>
    </source>
</evidence>
<dbReference type="Proteomes" id="UP000324269">
    <property type="component" value="Unassembled WGS sequence"/>
</dbReference>
<name>A0A5D4U703_9BACI</name>
<comment type="subcellular location">
    <subcellularLocation>
        <location evidence="1 10">Cell membrane</location>
        <topology evidence="1 10">Multi-pass membrane protein</topology>
    </subcellularLocation>
</comment>
<feature type="transmembrane region" description="Helical" evidence="10">
    <location>
        <begin position="296"/>
        <end position="320"/>
    </location>
</feature>
<comment type="similarity">
    <text evidence="2 10">Belongs to the glycosyltransferase 2 family.</text>
</comment>
<reference evidence="11 12" key="1">
    <citation type="submission" date="2019-08" db="EMBL/GenBank/DDBJ databases">
        <title>Bacillus genomes from the desert of Cuatro Cienegas, Coahuila.</title>
        <authorList>
            <person name="Olmedo-Alvarez G."/>
        </authorList>
    </citation>
    <scope>NUCLEOTIDE SEQUENCE [LARGE SCALE GENOMIC DNA]</scope>
    <source>
        <strain evidence="11 12">CH87b_3T</strain>
    </source>
</reference>
<keyword evidence="6 10" id="KW-0812">Transmembrane</keyword>
<evidence type="ECO:0000256" key="6">
    <source>
        <dbReference type="ARBA" id="ARBA00022692"/>
    </source>
</evidence>
<evidence type="ECO:0000256" key="5">
    <source>
        <dbReference type="ARBA" id="ARBA00022679"/>
    </source>
</evidence>